<proteinExistence type="predicted"/>
<feature type="region of interest" description="Disordered" evidence="1">
    <location>
        <begin position="143"/>
        <end position="172"/>
    </location>
</feature>
<feature type="compositionally biased region" description="Low complexity" evidence="1">
    <location>
        <begin position="20"/>
        <end position="37"/>
    </location>
</feature>
<keyword evidence="2" id="KW-1133">Transmembrane helix</keyword>
<dbReference type="AlphaFoldDB" id="A0A139ANQ7"/>
<feature type="transmembrane region" description="Helical" evidence="2">
    <location>
        <begin position="396"/>
        <end position="418"/>
    </location>
</feature>
<dbReference type="EMBL" id="KQ965742">
    <property type="protein sequence ID" value="KXS18372.1"/>
    <property type="molecule type" value="Genomic_DNA"/>
</dbReference>
<reference evidence="3 4" key="1">
    <citation type="journal article" date="2015" name="Genome Biol. Evol.">
        <title>Phylogenomic analyses indicate that early fungi evolved digesting cell walls of algal ancestors of land plants.</title>
        <authorList>
            <person name="Chang Y."/>
            <person name="Wang S."/>
            <person name="Sekimoto S."/>
            <person name="Aerts A.L."/>
            <person name="Choi C."/>
            <person name="Clum A."/>
            <person name="LaButti K.M."/>
            <person name="Lindquist E.A."/>
            <person name="Yee Ngan C."/>
            <person name="Ohm R.A."/>
            <person name="Salamov A.A."/>
            <person name="Grigoriev I.V."/>
            <person name="Spatafora J.W."/>
            <person name="Berbee M.L."/>
        </authorList>
    </citation>
    <scope>NUCLEOTIDE SEQUENCE [LARGE SCALE GENOMIC DNA]</scope>
    <source>
        <strain evidence="3 4">JEL478</strain>
    </source>
</reference>
<evidence type="ECO:0000256" key="1">
    <source>
        <dbReference type="SAM" id="MobiDB-lite"/>
    </source>
</evidence>
<feature type="region of interest" description="Disordered" evidence="1">
    <location>
        <begin position="220"/>
        <end position="241"/>
    </location>
</feature>
<feature type="transmembrane region" description="Helical" evidence="2">
    <location>
        <begin position="354"/>
        <end position="376"/>
    </location>
</feature>
<feature type="transmembrane region" description="Helical" evidence="2">
    <location>
        <begin position="301"/>
        <end position="319"/>
    </location>
</feature>
<feature type="transmembrane region" description="Helical" evidence="2">
    <location>
        <begin position="430"/>
        <end position="447"/>
    </location>
</feature>
<gene>
    <name evidence="3" type="ORF">M427DRAFT_132735</name>
</gene>
<dbReference type="OrthoDB" id="2131449at2759"/>
<feature type="compositionally biased region" description="Low complexity" evidence="1">
    <location>
        <begin position="222"/>
        <end position="235"/>
    </location>
</feature>
<accession>A0A139ANQ7</accession>
<protein>
    <submittedName>
        <fullName evidence="3">Uncharacterized protein</fullName>
    </submittedName>
</protein>
<feature type="compositionally biased region" description="Basic and acidic residues" evidence="1">
    <location>
        <begin position="147"/>
        <end position="166"/>
    </location>
</feature>
<evidence type="ECO:0000256" key="2">
    <source>
        <dbReference type="SAM" id="Phobius"/>
    </source>
</evidence>
<evidence type="ECO:0000313" key="4">
    <source>
        <dbReference type="Proteomes" id="UP000070544"/>
    </source>
</evidence>
<keyword evidence="2" id="KW-0472">Membrane</keyword>
<feature type="compositionally biased region" description="Polar residues" evidence="1">
    <location>
        <begin position="52"/>
        <end position="64"/>
    </location>
</feature>
<keyword evidence="4" id="KW-1185">Reference proteome</keyword>
<evidence type="ECO:0000313" key="3">
    <source>
        <dbReference type="EMBL" id="KXS18372.1"/>
    </source>
</evidence>
<sequence length="454" mass="49349">MALIVEAYPAFGNPMDAETAARSPESPRSRRASMSEPQLTGATMLEEKNKSAFRSYQGLQSRSRGVSVGQGEEPQSPARSRNRTGSRGAPRSGVEPANTASSRRWVPVWVPVSYGGALRSGEAQVYRRGRSWALWAMSVSGLGNADSPKRHHEDDTSREHEHEEHHSKQRTQRVHWTLVGHEIAVSGWKLVKEGVKTFVHEVLDLIGRECSCSNHRVKRLPSRPSAPTLASAPASKLDATTSSDLPLSTRLFLPATIVTLETKYALHPSIAEFHCAWTSLFFAMPLSILAVAPLHSIDPLLGLAVIASAVTALVSASYHATLWRILSAADTCMATVMAYLQTIYLLSSHHPHPILINPLTPLFVSLFILSIFIYSWERTAKLAVQLCALCMPFLAYAYFMVGSPTAVVTGLLGVGCFVADRKGWAPTHSLWHVLGGASLASGIWAAWRAGNASG</sequence>
<keyword evidence="2" id="KW-0812">Transmembrane</keyword>
<organism evidence="3 4">
    <name type="scientific">Gonapodya prolifera (strain JEL478)</name>
    <name type="common">Monoblepharis prolifera</name>
    <dbReference type="NCBI Taxonomy" id="1344416"/>
    <lineage>
        <taxon>Eukaryota</taxon>
        <taxon>Fungi</taxon>
        <taxon>Fungi incertae sedis</taxon>
        <taxon>Chytridiomycota</taxon>
        <taxon>Chytridiomycota incertae sedis</taxon>
        <taxon>Monoblepharidomycetes</taxon>
        <taxon>Monoblepharidales</taxon>
        <taxon>Gonapodyaceae</taxon>
        <taxon>Gonapodya</taxon>
    </lineage>
</organism>
<name>A0A139ANQ7_GONPJ</name>
<dbReference type="Proteomes" id="UP000070544">
    <property type="component" value="Unassembled WGS sequence"/>
</dbReference>
<feature type="transmembrane region" description="Helical" evidence="2">
    <location>
        <begin position="325"/>
        <end position="347"/>
    </location>
</feature>
<feature type="transmembrane region" description="Helical" evidence="2">
    <location>
        <begin position="276"/>
        <end position="294"/>
    </location>
</feature>
<feature type="region of interest" description="Disordered" evidence="1">
    <location>
        <begin position="8"/>
        <end position="100"/>
    </location>
</feature>